<sequence>MAMPEPHRMQTHWALENLIKASVHCVDTRDYLAFGALFALDGRLYRPTSPEPIVGPEAIAKAYAQTPPNRFNRHLVTNVLITNLTADRATVQSYVLLFSTEDAAAVAQPFGAPVARALVGEFADQCMLTPDGWRLHERRAAFTLNMNPMPATGVA</sequence>
<proteinExistence type="predicted"/>
<dbReference type="SUPFAM" id="SSF54427">
    <property type="entry name" value="NTF2-like"/>
    <property type="match status" value="1"/>
</dbReference>
<dbReference type="EMBL" id="JBHRYR010000002">
    <property type="protein sequence ID" value="MFC3851280.1"/>
    <property type="molecule type" value="Genomic_DNA"/>
</dbReference>
<gene>
    <name evidence="2" type="ORF">ACFOOG_00425</name>
</gene>
<dbReference type="Proteomes" id="UP001595617">
    <property type="component" value="Unassembled WGS sequence"/>
</dbReference>
<evidence type="ECO:0000313" key="2">
    <source>
        <dbReference type="EMBL" id="MFC3851280.1"/>
    </source>
</evidence>
<comment type="caution">
    <text evidence="2">The sequence shown here is derived from an EMBL/GenBank/DDBJ whole genome shotgun (WGS) entry which is preliminary data.</text>
</comment>
<evidence type="ECO:0000259" key="1">
    <source>
        <dbReference type="Pfam" id="PF13577"/>
    </source>
</evidence>
<dbReference type="Pfam" id="PF13577">
    <property type="entry name" value="SnoaL_4"/>
    <property type="match status" value="1"/>
</dbReference>
<keyword evidence="3" id="KW-1185">Reference proteome</keyword>
<organism evidence="2 3">
    <name type="scientific">Saccharospirillum mangrovi</name>
    <dbReference type="NCBI Taxonomy" id="2161747"/>
    <lineage>
        <taxon>Bacteria</taxon>
        <taxon>Pseudomonadati</taxon>
        <taxon>Pseudomonadota</taxon>
        <taxon>Gammaproteobacteria</taxon>
        <taxon>Oceanospirillales</taxon>
        <taxon>Saccharospirillaceae</taxon>
        <taxon>Saccharospirillum</taxon>
    </lineage>
</organism>
<accession>A0ABV7ZVW5</accession>
<reference evidence="3" key="1">
    <citation type="journal article" date="2019" name="Int. J. Syst. Evol. Microbiol.">
        <title>The Global Catalogue of Microorganisms (GCM) 10K type strain sequencing project: providing services to taxonomists for standard genome sequencing and annotation.</title>
        <authorList>
            <consortium name="The Broad Institute Genomics Platform"/>
            <consortium name="The Broad Institute Genome Sequencing Center for Infectious Disease"/>
            <person name="Wu L."/>
            <person name="Ma J."/>
        </authorList>
    </citation>
    <scope>NUCLEOTIDE SEQUENCE [LARGE SCALE GENOMIC DNA]</scope>
    <source>
        <strain evidence="3">IBRC 10765</strain>
    </source>
</reference>
<dbReference type="RefSeq" id="WP_380692400.1">
    <property type="nucleotide sequence ID" value="NZ_JBHRYR010000002.1"/>
</dbReference>
<feature type="domain" description="SnoaL-like" evidence="1">
    <location>
        <begin position="10"/>
        <end position="139"/>
    </location>
</feature>
<dbReference type="InterPro" id="IPR032710">
    <property type="entry name" value="NTF2-like_dom_sf"/>
</dbReference>
<name>A0ABV7ZVW5_9GAMM</name>
<dbReference type="InterPro" id="IPR037401">
    <property type="entry name" value="SnoaL-like"/>
</dbReference>
<dbReference type="Gene3D" id="3.10.450.50">
    <property type="match status" value="1"/>
</dbReference>
<evidence type="ECO:0000313" key="3">
    <source>
        <dbReference type="Proteomes" id="UP001595617"/>
    </source>
</evidence>
<protein>
    <submittedName>
        <fullName evidence="2">Nuclear transport factor 2 family protein</fullName>
    </submittedName>
</protein>